<protein>
    <submittedName>
        <fullName evidence="3">Uncharacterized protein</fullName>
    </submittedName>
</protein>
<keyword evidence="2" id="KW-0732">Signal</keyword>
<name>A0A7R9JX24_TIMGE</name>
<accession>A0A7R9JX24</accession>
<feature type="compositionally biased region" description="Basic and acidic residues" evidence="1">
    <location>
        <begin position="78"/>
        <end position="90"/>
    </location>
</feature>
<feature type="region of interest" description="Disordered" evidence="1">
    <location>
        <begin position="78"/>
        <end position="170"/>
    </location>
</feature>
<evidence type="ECO:0000256" key="2">
    <source>
        <dbReference type="SAM" id="SignalP"/>
    </source>
</evidence>
<feature type="signal peptide" evidence="2">
    <location>
        <begin position="1"/>
        <end position="28"/>
    </location>
</feature>
<reference evidence="3" key="1">
    <citation type="submission" date="2020-11" db="EMBL/GenBank/DDBJ databases">
        <authorList>
            <person name="Tran Van P."/>
        </authorList>
    </citation>
    <scope>NUCLEOTIDE SEQUENCE</scope>
</reference>
<gene>
    <name evidence="3" type="ORF">TGEB3V08_LOCUS4234</name>
</gene>
<proteinExistence type="predicted"/>
<feature type="chain" id="PRO_5031303267" evidence="2">
    <location>
        <begin position="29"/>
        <end position="185"/>
    </location>
</feature>
<sequence length="185" mass="20653">MDWNVRLRARHFLLSTAIVLLTVHPTEIRTLISPSSAVGLNTTSALANYATEAETKTGFIGPHQNGLPDIPEHIRQVKNQKQQDDERRGLSEYNQRNAPMLNYFPRKNSSTFLANGPSREQESILSGPSREQDSTISGPSRKQEPTIPGHSKEQELTIPGPLRKQERIVQGSFEELKATIQGSSR</sequence>
<evidence type="ECO:0000313" key="3">
    <source>
        <dbReference type="EMBL" id="CAD7590657.1"/>
    </source>
</evidence>
<evidence type="ECO:0000256" key="1">
    <source>
        <dbReference type="SAM" id="MobiDB-lite"/>
    </source>
</evidence>
<dbReference type="EMBL" id="OE840441">
    <property type="protein sequence ID" value="CAD7590657.1"/>
    <property type="molecule type" value="Genomic_DNA"/>
</dbReference>
<dbReference type="AlphaFoldDB" id="A0A7R9JX24"/>
<organism evidence="3">
    <name type="scientific">Timema genevievae</name>
    <name type="common">Walking stick</name>
    <dbReference type="NCBI Taxonomy" id="629358"/>
    <lineage>
        <taxon>Eukaryota</taxon>
        <taxon>Metazoa</taxon>
        <taxon>Ecdysozoa</taxon>
        <taxon>Arthropoda</taxon>
        <taxon>Hexapoda</taxon>
        <taxon>Insecta</taxon>
        <taxon>Pterygota</taxon>
        <taxon>Neoptera</taxon>
        <taxon>Polyneoptera</taxon>
        <taxon>Phasmatodea</taxon>
        <taxon>Timematodea</taxon>
        <taxon>Timematoidea</taxon>
        <taxon>Timematidae</taxon>
        <taxon>Timema</taxon>
    </lineage>
</organism>